<dbReference type="EMBL" id="FQXQ01000003">
    <property type="protein sequence ID" value="SHH75034.1"/>
    <property type="molecule type" value="Genomic_DNA"/>
</dbReference>
<keyword evidence="3" id="KW-0285">Flavoprotein</keyword>
<dbReference type="OrthoDB" id="9809288at2"/>
<dbReference type="Proteomes" id="UP000184109">
    <property type="component" value="Unassembled WGS sequence"/>
</dbReference>
<evidence type="ECO:0000256" key="2">
    <source>
        <dbReference type="ARBA" id="ARBA00007118"/>
    </source>
</evidence>
<dbReference type="SUPFAM" id="SSF55469">
    <property type="entry name" value="FMN-dependent nitroreductase-like"/>
    <property type="match status" value="1"/>
</dbReference>
<keyword evidence="6" id="KW-0560">Oxidoreductase</keyword>
<keyword evidence="9" id="KW-1185">Reference proteome</keyword>
<dbReference type="InterPro" id="IPR029479">
    <property type="entry name" value="Nitroreductase"/>
</dbReference>
<evidence type="ECO:0000259" key="7">
    <source>
        <dbReference type="Pfam" id="PF00881"/>
    </source>
</evidence>
<dbReference type="PANTHER" id="PTHR43673:SF2">
    <property type="entry name" value="NITROREDUCTASE"/>
    <property type="match status" value="1"/>
</dbReference>
<dbReference type="PANTHER" id="PTHR43673">
    <property type="entry name" value="NAD(P)H NITROREDUCTASE YDGI-RELATED"/>
    <property type="match status" value="1"/>
</dbReference>
<dbReference type="CDD" id="cd02149">
    <property type="entry name" value="NfsB-like"/>
    <property type="match status" value="1"/>
</dbReference>
<proteinExistence type="inferred from homology"/>
<dbReference type="InterPro" id="IPR000415">
    <property type="entry name" value="Nitroreductase-like"/>
</dbReference>
<reference evidence="9" key="1">
    <citation type="submission" date="2016-11" db="EMBL/GenBank/DDBJ databases">
        <authorList>
            <person name="Varghese N."/>
            <person name="Submissions S."/>
        </authorList>
    </citation>
    <scope>NUCLEOTIDE SEQUENCE [LARGE SCALE GENOMIC DNA]</scope>
    <source>
        <strain evidence="9">DSM 100572</strain>
    </source>
</reference>
<gene>
    <name evidence="8" type="ORF">SAMN05444281_1828</name>
</gene>
<evidence type="ECO:0000256" key="1">
    <source>
        <dbReference type="ARBA" id="ARBA00001917"/>
    </source>
</evidence>
<comment type="cofactor">
    <cofactor evidence="1">
        <name>FMN</name>
        <dbReference type="ChEBI" id="CHEBI:58210"/>
    </cofactor>
</comment>
<dbReference type="InterPro" id="IPR033878">
    <property type="entry name" value="NfsB-like"/>
</dbReference>
<sequence>MSFIKAMQQRYTTKVYDASKKLPIEKIEELKEILRMSPSSINSQPWKFTFVRDAKTKQKLSEVSLTNHQKVTDCDTLIVFSKIDNIELFEKQINENLTERAVGYYVNFVKSKGEANIRNWFDKQVYLSLGVFLSACADMQIDSTPMEGIDTEKFDEVLGLTDYKTVVAVAIGGRDVEDFNQLEKKPKSRKPLEEVVKSI</sequence>
<dbReference type="GO" id="GO:0016491">
    <property type="term" value="F:oxidoreductase activity"/>
    <property type="evidence" value="ECO:0007669"/>
    <property type="project" value="UniProtKB-KW"/>
</dbReference>
<evidence type="ECO:0000313" key="9">
    <source>
        <dbReference type="Proteomes" id="UP000184109"/>
    </source>
</evidence>
<organism evidence="8 9">
    <name type="scientific">Wenyingzhuangia marina</name>
    <dbReference type="NCBI Taxonomy" id="1195760"/>
    <lineage>
        <taxon>Bacteria</taxon>
        <taxon>Pseudomonadati</taxon>
        <taxon>Bacteroidota</taxon>
        <taxon>Flavobacteriia</taxon>
        <taxon>Flavobacteriales</taxon>
        <taxon>Flavobacteriaceae</taxon>
        <taxon>Wenyingzhuangia</taxon>
    </lineage>
</organism>
<evidence type="ECO:0000256" key="6">
    <source>
        <dbReference type="ARBA" id="ARBA00023002"/>
    </source>
</evidence>
<comment type="similarity">
    <text evidence="2">Belongs to the nitroreductase family.</text>
</comment>
<evidence type="ECO:0000256" key="5">
    <source>
        <dbReference type="ARBA" id="ARBA00022857"/>
    </source>
</evidence>
<evidence type="ECO:0000256" key="3">
    <source>
        <dbReference type="ARBA" id="ARBA00022630"/>
    </source>
</evidence>
<evidence type="ECO:0000256" key="4">
    <source>
        <dbReference type="ARBA" id="ARBA00022643"/>
    </source>
</evidence>
<evidence type="ECO:0000313" key="8">
    <source>
        <dbReference type="EMBL" id="SHH75034.1"/>
    </source>
</evidence>
<dbReference type="AlphaFoldDB" id="A0A1M5VIY9"/>
<keyword evidence="4" id="KW-0288">FMN</keyword>
<dbReference type="STRING" id="1195760.SAMN05444281_1828"/>
<feature type="domain" description="Nitroreductase" evidence="7">
    <location>
        <begin position="8"/>
        <end position="172"/>
    </location>
</feature>
<keyword evidence="5" id="KW-0521">NADP</keyword>
<dbReference type="RefSeq" id="WP_073120714.1">
    <property type="nucleotide sequence ID" value="NZ_BMEN01000003.1"/>
</dbReference>
<dbReference type="Pfam" id="PF00881">
    <property type="entry name" value="Nitroreductase"/>
    <property type="match status" value="1"/>
</dbReference>
<dbReference type="Gene3D" id="3.40.109.10">
    <property type="entry name" value="NADH Oxidase"/>
    <property type="match status" value="1"/>
</dbReference>
<name>A0A1M5VIY9_9FLAO</name>
<protein>
    <submittedName>
        <fullName evidence="8">Nitroreductase / dihydropteridine reductase</fullName>
    </submittedName>
</protein>
<accession>A0A1M5VIY9</accession>